<evidence type="ECO:0000313" key="2">
    <source>
        <dbReference type="EMBL" id="ADL18621.1"/>
    </source>
</evidence>
<accession>D9PZY3</accession>
<feature type="transmembrane region" description="Helical" evidence="1">
    <location>
        <begin position="195"/>
        <end position="211"/>
    </location>
</feature>
<keyword evidence="1" id="KW-0812">Transmembrane</keyword>
<keyword evidence="1" id="KW-0472">Membrane</keyword>
<dbReference type="InParanoid" id="D9PZY3"/>
<dbReference type="Pfam" id="PF04123">
    <property type="entry name" value="DUF373"/>
    <property type="match status" value="1"/>
</dbReference>
<feature type="transmembrane region" description="Helical" evidence="1">
    <location>
        <begin position="306"/>
        <end position="325"/>
    </location>
</feature>
<keyword evidence="1" id="KW-1133">Transmembrane helix</keyword>
<evidence type="ECO:0000313" key="3">
    <source>
        <dbReference type="Proteomes" id="UP000000346"/>
    </source>
</evidence>
<dbReference type="eggNOG" id="arCOG04151">
    <property type="taxonomic scope" value="Archaea"/>
</dbReference>
<dbReference type="PANTHER" id="PTHR38815:SF1">
    <property type="entry name" value="DUF373 FAMILY PROTEIN"/>
    <property type="match status" value="1"/>
</dbReference>
<feature type="transmembrane region" description="Helical" evidence="1">
    <location>
        <begin position="168"/>
        <end position="189"/>
    </location>
</feature>
<dbReference type="GeneID" id="9498434"/>
<feature type="transmembrane region" description="Helical" evidence="1">
    <location>
        <begin position="231"/>
        <end position="253"/>
    </location>
</feature>
<dbReference type="InterPro" id="IPR007254">
    <property type="entry name" value="DUF373"/>
</dbReference>
<evidence type="ECO:0008006" key="4">
    <source>
        <dbReference type="Google" id="ProtNLM"/>
    </source>
</evidence>
<dbReference type="Proteomes" id="UP000000346">
    <property type="component" value="Chromosome"/>
</dbReference>
<dbReference type="OrthoDB" id="15364at2157"/>
<dbReference type="PANTHER" id="PTHR38815">
    <property type="entry name" value="HYPOTHETICAL MEMBRANE PROTEIN, CONSERVED, DUF373 FAMILY"/>
    <property type="match status" value="1"/>
</dbReference>
<dbReference type="AlphaFoldDB" id="D9PZY3"/>
<keyword evidence="3" id="KW-1185">Reference proteome</keyword>
<reference evidence="2 3" key="1">
    <citation type="journal article" date="2010" name="Appl. Environ. Microbiol.">
        <title>The genome sequence of the crenarchaeon Acidilobus saccharovorans supports a new order, Acidilobales, and suggests an important ecological role in terrestrial acidic hot springs.</title>
        <authorList>
            <person name="Mardanov A.V."/>
            <person name="Svetlitchnyi V.A."/>
            <person name="Beletsky A.V."/>
            <person name="Prokofeva M.I."/>
            <person name="Bonch-Osmolovskaya E.A."/>
            <person name="Ravin N.V."/>
            <person name="Skryabin K.G."/>
        </authorList>
    </citation>
    <scope>NUCLEOTIDE SEQUENCE [LARGE SCALE GENOMIC DNA]</scope>
    <source>
        <strain evidence="3">DSM 16705 / JCM 18335 / VKM B-2471 / 345-15</strain>
    </source>
</reference>
<feature type="transmembrane region" description="Helical" evidence="1">
    <location>
        <begin position="337"/>
        <end position="361"/>
    </location>
</feature>
<dbReference type="EMBL" id="CP001742">
    <property type="protein sequence ID" value="ADL18621.1"/>
    <property type="molecule type" value="Genomic_DNA"/>
</dbReference>
<protein>
    <recommendedName>
        <fullName evidence="4">DUF373 family protein</fullName>
    </recommendedName>
</protein>
<dbReference type="RefSeq" id="WP_013266133.1">
    <property type="nucleotide sequence ID" value="NC_014374.1"/>
</dbReference>
<organism evidence="2 3">
    <name type="scientific">Acidilobus saccharovorans (strain DSM 16705 / JCM 18335 / VKM B-2471 / 345-15)</name>
    <dbReference type="NCBI Taxonomy" id="666510"/>
    <lineage>
        <taxon>Archaea</taxon>
        <taxon>Thermoproteota</taxon>
        <taxon>Thermoprotei</taxon>
        <taxon>Acidilobales</taxon>
        <taxon>Acidilobaceae</taxon>
        <taxon>Acidilobus</taxon>
    </lineage>
</organism>
<sequence length="373" mass="40572">MDLKSDARRPLIVVIDEDDDIGATLGRSLVMGYKDVVDAATQFAILRPEDPDSNAMFVGLNLYKEMEADGRNPEIIVVGGHPKNALLAQSLIKARVQQAISKSPGNYELYVVGDGLDELFMAQILRDVGPIAGVKQVIVEQSLGVEGSYILLARYIRKALNDPRYSKYFLGLPGLLLLVFGLLTIFGYLLLSLKIMAALLGFFMVVKGFNLESQLWEYLKTTAARVREGSVFQLAGLGTLAISVVISAYGAYILSRSAAPLTDKVGYVVSYEVTTLIIGMVIYVIIASVFFKVSRRNFRLYREAQVISVLIMLAAGLYYMGLSIASTPLPSTLNGSYVYSILIGSGFLVYALTGAAIAALIEIGVRVKSHEPS</sequence>
<name>D9PZY3_ACIS3</name>
<dbReference type="KEGG" id="asc:ASAC_0214"/>
<gene>
    <name evidence="2" type="ordered locus">ASAC_0214</name>
</gene>
<dbReference type="STRING" id="666510.ASAC_0214"/>
<evidence type="ECO:0000256" key="1">
    <source>
        <dbReference type="SAM" id="Phobius"/>
    </source>
</evidence>
<feature type="transmembrane region" description="Helical" evidence="1">
    <location>
        <begin position="273"/>
        <end position="294"/>
    </location>
</feature>
<proteinExistence type="predicted"/>
<dbReference type="HOGENOM" id="CLU_048986_0_0_2"/>